<organism evidence="11">
    <name type="scientific">Edaphobacter paludis</name>
    <dbReference type="NCBI Taxonomy" id="3035702"/>
    <lineage>
        <taxon>Bacteria</taxon>
        <taxon>Pseudomonadati</taxon>
        <taxon>Acidobacteriota</taxon>
        <taxon>Terriglobia</taxon>
        <taxon>Terriglobales</taxon>
        <taxon>Acidobacteriaceae</taxon>
        <taxon>Edaphobacter</taxon>
    </lineage>
</organism>
<protein>
    <recommendedName>
        <fullName evidence="3">quinolinate synthase</fullName>
        <ecNumber evidence="3">2.5.1.72</ecNumber>
    </recommendedName>
</protein>
<evidence type="ECO:0000313" key="11">
    <source>
        <dbReference type="EMBL" id="XBH15208.1"/>
    </source>
</evidence>
<keyword evidence="9" id="KW-0411">Iron-sulfur</keyword>
<keyword evidence="7" id="KW-0479">Metal-binding</keyword>
<dbReference type="RefSeq" id="WP_348269168.1">
    <property type="nucleotide sequence ID" value="NZ_CP121194.1"/>
</dbReference>
<evidence type="ECO:0000256" key="5">
    <source>
        <dbReference type="ARBA" id="ARBA00022642"/>
    </source>
</evidence>
<dbReference type="GO" id="GO:0051539">
    <property type="term" value="F:4 iron, 4 sulfur cluster binding"/>
    <property type="evidence" value="ECO:0007669"/>
    <property type="project" value="UniProtKB-KW"/>
</dbReference>
<dbReference type="GO" id="GO:0016491">
    <property type="term" value="F:oxidoreductase activity"/>
    <property type="evidence" value="ECO:0007669"/>
    <property type="project" value="UniProtKB-KW"/>
</dbReference>
<dbReference type="EMBL" id="CP121194">
    <property type="protein sequence ID" value="XBH11678.1"/>
    <property type="molecule type" value="Genomic_DNA"/>
</dbReference>
<dbReference type="Gene3D" id="3.50.50.60">
    <property type="entry name" value="FAD/NAD(P)-binding domain"/>
    <property type="match status" value="1"/>
</dbReference>
<dbReference type="PANTHER" id="PTHR30573">
    <property type="entry name" value="QUINOLINATE SYNTHETASE A"/>
    <property type="match status" value="1"/>
</dbReference>
<dbReference type="GO" id="GO:0005829">
    <property type="term" value="C:cytosol"/>
    <property type="evidence" value="ECO:0007669"/>
    <property type="project" value="TreeGrafter"/>
</dbReference>
<comment type="cofactor">
    <cofactor evidence="1">
        <name>[4Fe-4S] cluster</name>
        <dbReference type="ChEBI" id="CHEBI:49883"/>
    </cofactor>
</comment>
<dbReference type="InterPro" id="IPR036094">
    <property type="entry name" value="NadA_sf"/>
</dbReference>
<gene>
    <name evidence="11" type="primary">nadA</name>
    <name evidence="10" type="ORF">P4G45_08120</name>
    <name evidence="11" type="ORF">P8936_08590</name>
</gene>
<dbReference type="GO" id="GO:0046872">
    <property type="term" value="F:metal ion binding"/>
    <property type="evidence" value="ECO:0007669"/>
    <property type="project" value="UniProtKB-KW"/>
</dbReference>
<keyword evidence="8" id="KW-0408">Iron</keyword>
<dbReference type="Pfam" id="PF02445">
    <property type="entry name" value="NadA"/>
    <property type="match status" value="1"/>
</dbReference>
<evidence type="ECO:0000313" key="10">
    <source>
        <dbReference type="EMBL" id="XBH11678.1"/>
    </source>
</evidence>
<dbReference type="EC" id="2.5.1.72" evidence="3"/>
<evidence type="ECO:0000256" key="3">
    <source>
        <dbReference type="ARBA" id="ARBA00012669"/>
    </source>
</evidence>
<evidence type="ECO:0000256" key="7">
    <source>
        <dbReference type="ARBA" id="ARBA00022723"/>
    </source>
</evidence>
<accession>A0AAU7DDK7</accession>
<dbReference type="SUPFAM" id="SSF51905">
    <property type="entry name" value="FAD/NAD(P)-binding domain"/>
    <property type="match status" value="1"/>
</dbReference>
<dbReference type="EMBL" id="CP121195">
    <property type="protein sequence ID" value="XBH15208.1"/>
    <property type="molecule type" value="Genomic_DNA"/>
</dbReference>
<dbReference type="AlphaFoldDB" id="A0AAU7DDK7"/>
<evidence type="ECO:0000256" key="1">
    <source>
        <dbReference type="ARBA" id="ARBA00001966"/>
    </source>
</evidence>
<sequence>MIILGHFYQRDEIVRHADFLGDNFQLAHAAKSRPEAGYIVFCGVHFMAQTAAVLSGPDQKVILPNLAAGCSMADIADIDSIWDCWEDLTAFLDYEAGGKQRVLPVTYMNSAAGIEILKDACWHVLNADVVVMASGGAGQVFLHTTNPRCATGDGFAMAFRAGAENCGCGVLPIPSNRTCGGVNVPLFRGSAW</sequence>
<comment type="pathway">
    <text evidence="2">Cofactor biosynthesis; NAD(+) biosynthesis; quinolinate from iminoaspartate: step 1/1.</text>
</comment>
<reference evidence="11" key="1">
    <citation type="submission" date="2023-03" db="EMBL/GenBank/DDBJ databases">
        <title>Edaphobacter sp.</title>
        <authorList>
            <person name="Huber K.J."/>
            <person name="Papendorf J."/>
            <person name="Pilke C."/>
            <person name="Bunk B."/>
            <person name="Sproeer C."/>
            <person name="Pester M."/>
        </authorList>
    </citation>
    <scope>NUCLEOTIDE SEQUENCE</scope>
    <source>
        <strain evidence="10">DSM 109919</strain>
        <strain evidence="11">DSM 109920</strain>
    </source>
</reference>
<keyword evidence="5" id="KW-0662">Pyridine nucleotide biosynthesis</keyword>
<dbReference type="InterPro" id="IPR003473">
    <property type="entry name" value="NadA"/>
</dbReference>
<evidence type="ECO:0000256" key="8">
    <source>
        <dbReference type="ARBA" id="ARBA00023004"/>
    </source>
</evidence>
<dbReference type="SUPFAM" id="SSF142754">
    <property type="entry name" value="NadA-like"/>
    <property type="match status" value="1"/>
</dbReference>
<dbReference type="GO" id="GO:0008987">
    <property type="term" value="F:quinolinate synthetase A activity"/>
    <property type="evidence" value="ECO:0007669"/>
    <property type="project" value="InterPro"/>
</dbReference>
<keyword evidence="4" id="KW-0004">4Fe-4S</keyword>
<accession>A0AAU7D1Q1</accession>
<dbReference type="Gene3D" id="3.40.50.10800">
    <property type="entry name" value="NadA-like"/>
    <property type="match status" value="1"/>
</dbReference>
<dbReference type="InterPro" id="IPR036188">
    <property type="entry name" value="FAD/NAD-bd_sf"/>
</dbReference>
<dbReference type="PANTHER" id="PTHR30573:SF0">
    <property type="entry name" value="QUINOLINATE SYNTHASE, CHLOROPLASTIC"/>
    <property type="match status" value="1"/>
</dbReference>
<evidence type="ECO:0000256" key="4">
    <source>
        <dbReference type="ARBA" id="ARBA00022485"/>
    </source>
</evidence>
<keyword evidence="6 11" id="KW-0808">Transferase</keyword>
<evidence type="ECO:0000256" key="6">
    <source>
        <dbReference type="ARBA" id="ARBA00022679"/>
    </source>
</evidence>
<evidence type="ECO:0000256" key="9">
    <source>
        <dbReference type="ARBA" id="ARBA00023014"/>
    </source>
</evidence>
<proteinExistence type="predicted"/>
<evidence type="ECO:0000256" key="2">
    <source>
        <dbReference type="ARBA" id="ARBA00005065"/>
    </source>
</evidence>
<dbReference type="GO" id="GO:0034628">
    <property type="term" value="P:'de novo' NAD+ biosynthetic process from L-aspartate"/>
    <property type="evidence" value="ECO:0007669"/>
    <property type="project" value="TreeGrafter"/>
</dbReference>
<dbReference type="KEGG" id="epl:P4G45_08120"/>
<name>A0AAU7DDK7_9BACT</name>